<evidence type="ECO:0000313" key="2">
    <source>
        <dbReference type="EMBL" id="TNN56392.1"/>
    </source>
</evidence>
<dbReference type="EMBL" id="SRLO01000429">
    <property type="protein sequence ID" value="TNN56392.1"/>
    <property type="molecule type" value="Genomic_DNA"/>
</dbReference>
<dbReference type="AlphaFoldDB" id="A0A4Z2GUK2"/>
<feature type="compositionally biased region" description="Basic and acidic residues" evidence="1">
    <location>
        <begin position="223"/>
        <end position="234"/>
    </location>
</feature>
<comment type="caution">
    <text evidence="2">The sequence shown here is derived from an EMBL/GenBank/DDBJ whole genome shotgun (WGS) entry which is preliminary data.</text>
</comment>
<name>A0A4Z2GUK2_9TELE</name>
<accession>A0A4Z2GUK2</accession>
<feature type="region of interest" description="Disordered" evidence="1">
    <location>
        <begin position="220"/>
        <end position="270"/>
    </location>
</feature>
<proteinExistence type="predicted"/>
<sequence length="270" mass="29393">MWSRSSGATLPFWSCSHTSGLCSCSVNVSTSTSSSLIFSSASSRSSSSSSLRTWRQRSEVRGVKNSRRRGPPLGVEAAALLQRPLAPLDFGLLLLQLQVPLAQLLLLLQQLRRREHEARVEAHHTHHTRTPPGSTWTTHHVFDLRHLLLLEALQLIQGERHAVGQPPSAGLVGLVLVLQLLDGCWAERERTRGDGNPPGEGTSHSGAALAAVRIQMKKRFHPTSREAGKAERGMQRGATPGQRARRPPGTLTGPPTSPEGPHRPHDGLEQ</sequence>
<dbReference type="Proteomes" id="UP000314294">
    <property type="component" value="Unassembled WGS sequence"/>
</dbReference>
<reference evidence="2 3" key="1">
    <citation type="submission" date="2019-03" db="EMBL/GenBank/DDBJ databases">
        <title>First draft genome of Liparis tanakae, snailfish: a comprehensive survey of snailfish specific genes.</title>
        <authorList>
            <person name="Kim W."/>
            <person name="Song I."/>
            <person name="Jeong J.-H."/>
            <person name="Kim D."/>
            <person name="Kim S."/>
            <person name="Ryu S."/>
            <person name="Song J.Y."/>
            <person name="Lee S.K."/>
        </authorList>
    </citation>
    <scope>NUCLEOTIDE SEQUENCE [LARGE SCALE GENOMIC DNA]</scope>
    <source>
        <tissue evidence="2">Muscle</tissue>
    </source>
</reference>
<evidence type="ECO:0000313" key="3">
    <source>
        <dbReference type="Proteomes" id="UP000314294"/>
    </source>
</evidence>
<protein>
    <submittedName>
        <fullName evidence="2">Uncharacterized protein</fullName>
    </submittedName>
</protein>
<keyword evidence="3" id="KW-1185">Reference proteome</keyword>
<feature type="compositionally biased region" description="Basic and acidic residues" evidence="1">
    <location>
        <begin position="260"/>
        <end position="270"/>
    </location>
</feature>
<evidence type="ECO:0000256" key="1">
    <source>
        <dbReference type="SAM" id="MobiDB-lite"/>
    </source>
</evidence>
<dbReference type="PROSITE" id="PS51257">
    <property type="entry name" value="PROKAR_LIPOPROTEIN"/>
    <property type="match status" value="1"/>
</dbReference>
<organism evidence="2 3">
    <name type="scientific">Liparis tanakae</name>
    <name type="common">Tanaka's snailfish</name>
    <dbReference type="NCBI Taxonomy" id="230148"/>
    <lineage>
        <taxon>Eukaryota</taxon>
        <taxon>Metazoa</taxon>
        <taxon>Chordata</taxon>
        <taxon>Craniata</taxon>
        <taxon>Vertebrata</taxon>
        <taxon>Euteleostomi</taxon>
        <taxon>Actinopterygii</taxon>
        <taxon>Neopterygii</taxon>
        <taxon>Teleostei</taxon>
        <taxon>Neoteleostei</taxon>
        <taxon>Acanthomorphata</taxon>
        <taxon>Eupercaria</taxon>
        <taxon>Perciformes</taxon>
        <taxon>Cottioidei</taxon>
        <taxon>Cottales</taxon>
        <taxon>Liparidae</taxon>
        <taxon>Liparis</taxon>
    </lineage>
</organism>
<gene>
    <name evidence="2" type="ORF">EYF80_033352</name>
</gene>